<evidence type="ECO:0000256" key="1">
    <source>
        <dbReference type="SAM" id="MobiDB-lite"/>
    </source>
</evidence>
<protein>
    <submittedName>
        <fullName evidence="2">Uncharacterized protein</fullName>
    </submittedName>
</protein>
<evidence type="ECO:0000313" key="2">
    <source>
        <dbReference type="EMBL" id="KAK2098270.1"/>
    </source>
</evidence>
<keyword evidence="3" id="KW-1185">Reference proteome</keyword>
<gene>
    <name evidence="2" type="ORF">P7K49_023721</name>
</gene>
<feature type="compositionally biased region" description="Basic and acidic residues" evidence="1">
    <location>
        <begin position="10"/>
        <end position="28"/>
    </location>
</feature>
<proteinExistence type="predicted"/>
<evidence type="ECO:0000313" key="3">
    <source>
        <dbReference type="Proteomes" id="UP001266305"/>
    </source>
</evidence>
<comment type="caution">
    <text evidence="2">The sequence shown here is derived from an EMBL/GenBank/DDBJ whole genome shotgun (WGS) entry which is preliminary data.</text>
</comment>
<feature type="region of interest" description="Disordered" evidence="1">
    <location>
        <begin position="1"/>
        <end position="31"/>
    </location>
</feature>
<name>A0ABQ9UMI7_SAGOE</name>
<dbReference type="Proteomes" id="UP001266305">
    <property type="component" value="Unassembled WGS sequence"/>
</dbReference>
<sequence length="180" mass="20315">MTLVPGPSRNKTESNHFRPKEGPTHSKEGPWSTEHLEAWLPIWAMHQHVPKVYFEQKKVFQESVLLGSGQDSRQHQCTQSEQLGLFVMDREGWKHCAILEKVARTMAWKSRPVFSVPTQAVERPVSPWAPPGGGAGQAAPTKTSQFWKNRRGCFTPSRQALKAEHHSGTVVNTHIHLSPR</sequence>
<accession>A0ABQ9UMI7</accession>
<organism evidence="2 3">
    <name type="scientific">Saguinus oedipus</name>
    <name type="common">Cotton-top tamarin</name>
    <name type="synonym">Oedipomidas oedipus</name>
    <dbReference type="NCBI Taxonomy" id="9490"/>
    <lineage>
        <taxon>Eukaryota</taxon>
        <taxon>Metazoa</taxon>
        <taxon>Chordata</taxon>
        <taxon>Craniata</taxon>
        <taxon>Vertebrata</taxon>
        <taxon>Euteleostomi</taxon>
        <taxon>Mammalia</taxon>
        <taxon>Eutheria</taxon>
        <taxon>Euarchontoglires</taxon>
        <taxon>Primates</taxon>
        <taxon>Haplorrhini</taxon>
        <taxon>Platyrrhini</taxon>
        <taxon>Cebidae</taxon>
        <taxon>Callitrichinae</taxon>
        <taxon>Saguinus</taxon>
    </lineage>
</organism>
<reference evidence="2 3" key="1">
    <citation type="submission" date="2023-05" db="EMBL/GenBank/DDBJ databases">
        <title>B98-5 Cell Line De Novo Hybrid Assembly: An Optical Mapping Approach.</title>
        <authorList>
            <person name="Kananen K."/>
            <person name="Auerbach J.A."/>
            <person name="Kautto E."/>
            <person name="Blachly J.S."/>
        </authorList>
    </citation>
    <scope>NUCLEOTIDE SEQUENCE [LARGE SCALE GENOMIC DNA]</scope>
    <source>
        <strain evidence="2">B95-8</strain>
        <tissue evidence="2">Cell line</tissue>
    </source>
</reference>
<dbReference type="EMBL" id="JASSZA010000011">
    <property type="protein sequence ID" value="KAK2098270.1"/>
    <property type="molecule type" value="Genomic_DNA"/>
</dbReference>